<feature type="compositionally biased region" description="Basic and acidic residues" evidence="1">
    <location>
        <begin position="14"/>
        <end position="26"/>
    </location>
</feature>
<reference evidence="3" key="2">
    <citation type="submission" date="2016-01" db="EMBL/GenBank/DDBJ databases">
        <title>Draft Genome Sequence of Paenibacillus amylolyticus Heshi-A3 that Was Isolated from Fermented Rice Bran with Aging Salted Mackerel, Which Was Named Heshiko as Traditional Fermented Seafood in Japan.</title>
        <authorList>
            <person name="Akuzawa S."/>
            <person name="Nakagawa J."/>
            <person name="Kanekatsu T."/>
            <person name="Kubota E."/>
            <person name="Ohtake R."/>
            <person name="Suzuki T."/>
            <person name="Kanesaki Y."/>
        </authorList>
    </citation>
    <scope>NUCLEOTIDE SEQUENCE [LARGE SCALE GENOMIC DNA]</scope>
    <source>
        <strain evidence="3">Heshi-A3</strain>
    </source>
</reference>
<evidence type="ECO:0000313" key="3">
    <source>
        <dbReference type="Proteomes" id="UP000069697"/>
    </source>
</evidence>
<organism evidence="2 3">
    <name type="scientific">Paenibacillus amylolyticus</name>
    <dbReference type="NCBI Taxonomy" id="1451"/>
    <lineage>
        <taxon>Bacteria</taxon>
        <taxon>Bacillati</taxon>
        <taxon>Bacillota</taxon>
        <taxon>Bacilli</taxon>
        <taxon>Bacillales</taxon>
        <taxon>Paenibacillaceae</taxon>
        <taxon>Paenibacillus</taxon>
    </lineage>
</organism>
<protein>
    <submittedName>
        <fullName evidence="2">Uncharacterized protein</fullName>
    </submittedName>
</protein>
<evidence type="ECO:0000256" key="1">
    <source>
        <dbReference type="SAM" id="MobiDB-lite"/>
    </source>
</evidence>
<sequence>MDDGKYDDDEHDDEYVHGRNDVQNEIHEDDDGMYGRQEHDGRHGYE</sequence>
<reference evidence="2 3" key="1">
    <citation type="journal article" date="2016" name="Genome Announc.">
        <title>Draft Genome Sequence of Paenibacillus amylolyticus Heshi-A3, Isolated from Fermented Rice Bran in a Japanese Fermented Seafood Dish.</title>
        <authorList>
            <person name="Akuzawa S."/>
            <person name="Nagaoka J."/>
            <person name="Kanekatsu M."/>
            <person name="Kubota E."/>
            <person name="Ohtake R."/>
            <person name="Suzuki T."/>
            <person name="Kanesaki Y."/>
        </authorList>
    </citation>
    <scope>NUCLEOTIDE SEQUENCE [LARGE SCALE GENOMIC DNA]</scope>
    <source>
        <strain evidence="2 3">Heshi-A3</strain>
    </source>
</reference>
<evidence type="ECO:0000313" key="2">
    <source>
        <dbReference type="EMBL" id="GAS83780.1"/>
    </source>
</evidence>
<feature type="compositionally biased region" description="Basic and acidic residues" evidence="1">
    <location>
        <begin position="36"/>
        <end position="46"/>
    </location>
</feature>
<feature type="region of interest" description="Disordered" evidence="1">
    <location>
        <begin position="1"/>
        <end position="46"/>
    </location>
</feature>
<gene>
    <name evidence="2" type="ORF">PAHA3_3870</name>
</gene>
<dbReference type="AlphaFoldDB" id="A0A124DYC4"/>
<accession>A0A124DYC4</accession>
<comment type="caution">
    <text evidence="2">The sequence shown here is derived from an EMBL/GenBank/DDBJ whole genome shotgun (WGS) entry which is preliminary data.</text>
</comment>
<dbReference type="EMBL" id="BCNV01000003">
    <property type="protein sequence ID" value="GAS83780.1"/>
    <property type="molecule type" value="Genomic_DNA"/>
</dbReference>
<dbReference type="Proteomes" id="UP000069697">
    <property type="component" value="Unassembled WGS sequence"/>
</dbReference>
<feature type="compositionally biased region" description="Acidic residues" evidence="1">
    <location>
        <begin position="1"/>
        <end position="13"/>
    </location>
</feature>
<name>A0A124DYC4_PAEAM</name>
<proteinExistence type="predicted"/>